<reference evidence="1" key="1">
    <citation type="submission" date="2019-04" db="EMBL/GenBank/DDBJ databases">
        <title>Evolution of Biomass-Degrading Anaerobic Consortia Revealed by Metagenomics.</title>
        <authorList>
            <person name="Peng X."/>
        </authorList>
    </citation>
    <scope>NUCLEOTIDE SEQUENCE</scope>
    <source>
        <strain evidence="1">SIG66</strain>
    </source>
</reference>
<dbReference type="Gene3D" id="3.40.50.300">
    <property type="entry name" value="P-loop containing nucleotide triphosphate hydrolases"/>
    <property type="match status" value="1"/>
</dbReference>
<gene>
    <name evidence="1" type="ORF">E7027_04405</name>
</gene>
<organism evidence="1 2">
    <name type="scientific">Candidatus Avelusimicrobium gallicola</name>
    <dbReference type="NCBI Taxonomy" id="2562704"/>
    <lineage>
        <taxon>Bacteria</taxon>
        <taxon>Pseudomonadati</taxon>
        <taxon>Elusimicrobiota</taxon>
        <taxon>Elusimicrobia</taxon>
        <taxon>Elusimicrobiales</taxon>
        <taxon>Elusimicrobiaceae</taxon>
        <taxon>Candidatus Avelusimicrobium</taxon>
    </lineage>
</organism>
<sequence length="459" mass="52135">MNELLIPYRARHPQTEIHPQLESHRFSVLVTHRQMGKTVCAINHLIKMAIKNPRPAAQYFYIAPYRNQAKNLTWDYFKRFLSAFVRAPYKDRNGSTHYAQLVKFNESELSVDINGKALIRVVGADNPDALRGNYADGVVLDEFGDIRPDVYTEIIRPMLISRNGWVVFMGTPKGQNQFYDIYLHAASEYAKKPNGDWWAGMYRADETGVFPAEELAQIKKETAENIFKREYLCDFSTSAEDCVFSGEMLMQAEKNNFAFSGGERVAALDLARYGADNTVLAVWEYAGPNKWKEVSIEAWNGKDAMYTVGRVADASKTYKFNRLIVDGDGMGGPVIDRLKEVVSFEVQEFHGGHVAEDAERFANKRAETYFALHDFFEKGYVELKHKPALTELAMVTYSFNSKGQIKMFSKEELRNKGGKSPDYADAVMMSAVLFKRSNAVNFRGNNGRRILTAYGGFDF</sequence>
<dbReference type="Gene3D" id="3.30.420.240">
    <property type="match status" value="1"/>
</dbReference>
<dbReference type="Proteomes" id="UP000725649">
    <property type="component" value="Unassembled WGS sequence"/>
</dbReference>
<dbReference type="InterPro" id="IPR027417">
    <property type="entry name" value="P-loop_NTPase"/>
</dbReference>
<proteinExistence type="predicted"/>
<evidence type="ECO:0008006" key="3">
    <source>
        <dbReference type="Google" id="ProtNLM"/>
    </source>
</evidence>
<comment type="caution">
    <text evidence="1">The sequence shown here is derived from an EMBL/GenBank/DDBJ whole genome shotgun (WGS) entry which is preliminary data.</text>
</comment>
<evidence type="ECO:0000313" key="2">
    <source>
        <dbReference type="Proteomes" id="UP000725649"/>
    </source>
</evidence>
<name>A0A928DQL4_9BACT</name>
<evidence type="ECO:0000313" key="1">
    <source>
        <dbReference type="EMBL" id="MBE6421356.1"/>
    </source>
</evidence>
<dbReference type="EMBL" id="SUVG01000004">
    <property type="protein sequence ID" value="MBE6421356.1"/>
    <property type="molecule type" value="Genomic_DNA"/>
</dbReference>
<dbReference type="AlphaFoldDB" id="A0A928DQL4"/>
<protein>
    <recommendedName>
        <fullName evidence="3">Terminase</fullName>
    </recommendedName>
</protein>
<dbReference type="Pfam" id="PF03237">
    <property type="entry name" value="Terminase_6N"/>
    <property type="match status" value="1"/>
</dbReference>
<accession>A0A928DQL4</accession>